<keyword evidence="8" id="KW-0472">Membrane</keyword>
<evidence type="ECO:0000256" key="5">
    <source>
        <dbReference type="ARBA" id="ARBA00022692"/>
    </source>
</evidence>
<evidence type="ECO:0000256" key="7">
    <source>
        <dbReference type="ARBA" id="ARBA00023114"/>
    </source>
</evidence>
<dbReference type="InterPro" id="IPR050286">
    <property type="entry name" value="G_neg_Bact_CarbUptk_Porin"/>
</dbReference>
<dbReference type="Pfam" id="PF02264">
    <property type="entry name" value="LamB"/>
    <property type="match status" value="1"/>
</dbReference>
<dbReference type="AlphaFoldDB" id="A0A2X2CF36"/>
<accession>A0A2X2CF36</accession>
<dbReference type="GO" id="GO:0006811">
    <property type="term" value="P:monoatomic ion transport"/>
    <property type="evidence" value="ECO:0007669"/>
    <property type="project" value="UniProtKB-KW"/>
</dbReference>
<comment type="subcellular location">
    <subcellularLocation>
        <location evidence="1">Cell outer membrane</location>
        <topology evidence="1">Multi-pass membrane protein</topology>
    </subcellularLocation>
</comment>
<sequence length="405" mass="44845">MKTMIRGTSAAFLACIFPLTGQAFEFDGYGRVGIGGADAGGKQSCFQLPGAPAKYRLGNECETYWELEGHQELYKGADGTLWKLHGMASLYNVYDQSPTFSGANGNVRLPQIWTSLALPELNGGGLWFGRRYYKRHDIHINDFYYWNPSGTGAGIEDYGLGDTGLRLSYAFSREDNIEQKHKANRHDINLGGIKANKDAEIEIGLSYIQKAGHVEDSHSGWSISAEHKQVNFFGGENRFTVQYGEGPGIGLGQTGNVQADKDVKSIRVLESPRWQITPRFGGMLLALVQRDRAPNNAGQTWYSFGVRPSYAFSEHFKLLVEAGHDQIDPEEGGTRKLTKFTVAPTLALGGMGLMDRPEIRFYWTYAQWNRAAQLSAAQDTALSDSGAFGSQRHGSNFGVQLETWW</sequence>
<protein>
    <submittedName>
        <fullName evidence="11">Maltoporin</fullName>
    </submittedName>
</protein>
<organism evidence="11 12">
    <name type="scientific">Pseudomonas luteola</name>
    <dbReference type="NCBI Taxonomy" id="47886"/>
    <lineage>
        <taxon>Bacteria</taxon>
        <taxon>Pseudomonadati</taxon>
        <taxon>Pseudomonadota</taxon>
        <taxon>Gammaproteobacteria</taxon>
        <taxon>Pseudomonadales</taxon>
        <taxon>Pseudomonadaceae</taxon>
        <taxon>Pseudomonas</taxon>
    </lineage>
</organism>
<evidence type="ECO:0000256" key="3">
    <source>
        <dbReference type="ARBA" id="ARBA00022448"/>
    </source>
</evidence>
<evidence type="ECO:0000256" key="9">
    <source>
        <dbReference type="ARBA" id="ARBA00023237"/>
    </source>
</evidence>
<keyword evidence="5" id="KW-0812">Transmembrane</keyword>
<evidence type="ECO:0000256" key="6">
    <source>
        <dbReference type="ARBA" id="ARBA00023065"/>
    </source>
</evidence>
<dbReference type="GO" id="GO:0046930">
    <property type="term" value="C:pore complex"/>
    <property type="evidence" value="ECO:0007669"/>
    <property type="project" value="UniProtKB-KW"/>
</dbReference>
<dbReference type="InterPro" id="IPR003192">
    <property type="entry name" value="Porin_LamB"/>
</dbReference>
<dbReference type="EMBL" id="UAUF01000011">
    <property type="protein sequence ID" value="SPZ05974.1"/>
    <property type="molecule type" value="Genomic_DNA"/>
</dbReference>
<dbReference type="GO" id="GO:0015144">
    <property type="term" value="F:carbohydrate transmembrane transporter activity"/>
    <property type="evidence" value="ECO:0007669"/>
    <property type="project" value="TreeGrafter"/>
</dbReference>
<evidence type="ECO:0000313" key="12">
    <source>
        <dbReference type="Proteomes" id="UP000250443"/>
    </source>
</evidence>
<dbReference type="Proteomes" id="UP000250443">
    <property type="component" value="Unassembled WGS sequence"/>
</dbReference>
<evidence type="ECO:0000313" key="11">
    <source>
        <dbReference type="EMBL" id="SPZ05974.1"/>
    </source>
</evidence>
<dbReference type="SUPFAM" id="SSF56935">
    <property type="entry name" value="Porins"/>
    <property type="match status" value="1"/>
</dbReference>
<dbReference type="GO" id="GO:0015774">
    <property type="term" value="P:polysaccharide transport"/>
    <property type="evidence" value="ECO:0007669"/>
    <property type="project" value="TreeGrafter"/>
</dbReference>
<dbReference type="PANTHER" id="PTHR38762:SF1">
    <property type="entry name" value="CRYPTIC OUTER MEMBRANE PORIN BGLH-RELATED"/>
    <property type="match status" value="1"/>
</dbReference>
<keyword evidence="3" id="KW-0813">Transport</keyword>
<feature type="signal peptide" evidence="10">
    <location>
        <begin position="1"/>
        <end position="23"/>
    </location>
</feature>
<keyword evidence="6" id="KW-0406">Ion transport</keyword>
<evidence type="ECO:0000256" key="1">
    <source>
        <dbReference type="ARBA" id="ARBA00004571"/>
    </source>
</evidence>
<comment type="similarity">
    <text evidence="2">Belongs to the porin LamB (TC 1.B.3) family.</text>
</comment>
<dbReference type="GO" id="GO:0009279">
    <property type="term" value="C:cell outer membrane"/>
    <property type="evidence" value="ECO:0007669"/>
    <property type="project" value="UniProtKB-SubCell"/>
</dbReference>
<proteinExistence type="inferred from homology"/>
<dbReference type="Gene3D" id="2.40.170.10">
    <property type="entry name" value="Porin, LamB type"/>
    <property type="match status" value="1"/>
</dbReference>
<evidence type="ECO:0000256" key="2">
    <source>
        <dbReference type="ARBA" id="ARBA00007055"/>
    </source>
</evidence>
<dbReference type="InterPro" id="IPR036998">
    <property type="entry name" value="Porin_LamB_sf"/>
</dbReference>
<keyword evidence="7" id="KW-0626">Porin</keyword>
<keyword evidence="9" id="KW-0998">Cell outer membrane</keyword>
<feature type="chain" id="PRO_5016105981" evidence="10">
    <location>
        <begin position="24"/>
        <end position="405"/>
    </location>
</feature>
<keyword evidence="10" id="KW-0732">Signal</keyword>
<keyword evidence="4" id="KW-1134">Transmembrane beta strand</keyword>
<evidence type="ECO:0000256" key="4">
    <source>
        <dbReference type="ARBA" id="ARBA00022452"/>
    </source>
</evidence>
<dbReference type="GO" id="GO:0015288">
    <property type="term" value="F:porin activity"/>
    <property type="evidence" value="ECO:0007669"/>
    <property type="project" value="UniProtKB-KW"/>
</dbReference>
<name>A0A2X2CF36_PSELU</name>
<dbReference type="PANTHER" id="PTHR38762">
    <property type="entry name" value="CRYPTIC OUTER MEMBRANE PORIN BGLH-RELATED"/>
    <property type="match status" value="1"/>
</dbReference>
<dbReference type="CDD" id="cd01346">
    <property type="entry name" value="Maltoporin-like"/>
    <property type="match status" value="1"/>
</dbReference>
<evidence type="ECO:0000256" key="10">
    <source>
        <dbReference type="SAM" id="SignalP"/>
    </source>
</evidence>
<gene>
    <name evidence="11" type="primary">lamB</name>
    <name evidence="11" type="ORF">NCTC11842_01900</name>
</gene>
<reference evidence="11 12" key="1">
    <citation type="submission" date="2018-06" db="EMBL/GenBank/DDBJ databases">
        <authorList>
            <consortium name="Pathogen Informatics"/>
            <person name="Doyle S."/>
        </authorList>
    </citation>
    <scope>NUCLEOTIDE SEQUENCE [LARGE SCALE GENOMIC DNA]</scope>
    <source>
        <strain evidence="11 12">NCTC11842</strain>
    </source>
</reference>
<dbReference type="RefSeq" id="WP_010798062.1">
    <property type="nucleotide sequence ID" value="NZ_UAUF01000011.1"/>
</dbReference>
<evidence type="ECO:0000256" key="8">
    <source>
        <dbReference type="ARBA" id="ARBA00023136"/>
    </source>
</evidence>